<gene>
    <name evidence="3" type="ORF">FA13DRAFT_1794076</name>
</gene>
<dbReference type="AlphaFoldDB" id="A0A4Y7T332"/>
<dbReference type="InterPro" id="IPR046496">
    <property type="entry name" value="DUF6589"/>
</dbReference>
<organism evidence="3 4">
    <name type="scientific">Coprinellus micaceus</name>
    <name type="common">Glistening ink-cap mushroom</name>
    <name type="synonym">Coprinus micaceus</name>
    <dbReference type="NCBI Taxonomy" id="71717"/>
    <lineage>
        <taxon>Eukaryota</taxon>
        <taxon>Fungi</taxon>
        <taxon>Dikarya</taxon>
        <taxon>Basidiomycota</taxon>
        <taxon>Agaricomycotina</taxon>
        <taxon>Agaricomycetes</taxon>
        <taxon>Agaricomycetidae</taxon>
        <taxon>Agaricales</taxon>
        <taxon>Agaricineae</taxon>
        <taxon>Psathyrellaceae</taxon>
        <taxon>Coprinellus</taxon>
    </lineage>
</organism>
<dbReference type="EMBL" id="QPFP01000033">
    <property type="protein sequence ID" value="TEB28338.1"/>
    <property type="molecule type" value="Genomic_DNA"/>
</dbReference>
<feature type="domain" description="DUF6589" evidence="2">
    <location>
        <begin position="323"/>
        <end position="407"/>
    </location>
</feature>
<evidence type="ECO:0000313" key="4">
    <source>
        <dbReference type="Proteomes" id="UP000298030"/>
    </source>
</evidence>
<dbReference type="Proteomes" id="UP000298030">
    <property type="component" value="Unassembled WGS sequence"/>
</dbReference>
<name>A0A4Y7T332_COPMI</name>
<evidence type="ECO:0000259" key="2">
    <source>
        <dbReference type="Pfam" id="PF20231"/>
    </source>
</evidence>
<dbReference type="Pfam" id="PF20231">
    <property type="entry name" value="DUF6589"/>
    <property type="match status" value="1"/>
</dbReference>
<proteinExistence type="predicted"/>
<sequence>MAFALPVSRTRSSSLPDPHTPAAKLRRIQGAQKRLAKLGLKLRGKKDTPTPAEVKAAYEDLKSKGIPMGSLVDYFFDPSSGLRTAHWDEFFKVKGRATQLLNWWVAKEAEAVNRSGLLRSKKEFDTDEVMGFSFQTLYGKLKDTHVSISMRVLGAMSKSACQIKDGLSKFRLMNKQVIIVSAYSACMSEFSRCNNLLKRFFRHVGMSESYSNLTAKISNTRKTPGTVVRLSQFLRGLTRKLGATGLFALVYDNINFSDKIAEQVVGRSTAVESGTCSTIWPLHKASLDDMKIEDFNEAFDKAKPLELSDIVHTPEERKAFKRKVWPKKIADIVLQNWLLNPTNKDNAFVEADLVQEHMNYWIKVFYKAHGPNTTWDWLEMISPCVYALRHLANAMKKVLGTDLGTRHAPVDLTIDIKVLMHSLKDHQVYEKVSGRILDKDDKPIPASSTPSTSNATEAVSSSPFTDDDLGSSPNDDQEANTTEDTQDEPTKVLEEDDETLALSTAEDVAFDMDTQGDGGGGGC</sequence>
<evidence type="ECO:0000313" key="3">
    <source>
        <dbReference type="EMBL" id="TEB28338.1"/>
    </source>
</evidence>
<evidence type="ECO:0000256" key="1">
    <source>
        <dbReference type="SAM" id="MobiDB-lite"/>
    </source>
</evidence>
<protein>
    <recommendedName>
        <fullName evidence="2">DUF6589 domain-containing protein</fullName>
    </recommendedName>
</protein>
<feature type="region of interest" description="Disordered" evidence="1">
    <location>
        <begin position="1"/>
        <end position="22"/>
    </location>
</feature>
<feature type="compositionally biased region" description="Polar residues" evidence="1">
    <location>
        <begin position="471"/>
        <end position="483"/>
    </location>
</feature>
<feature type="region of interest" description="Disordered" evidence="1">
    <location>
        <begin position="439"/>
        <end position="523"/>
    </location>
</feature>
<dbReference type="STRING" id="71717.A0A4Y7T332"/>
<keyword evidence="4" id="KW-1185">Reference proteome</keyword>
<comment type="caution">
    <text evidence="3">The sequence shown here is derived from an EMBL/GenBank/DDBJ whole genome shotgun (WGS) entry which is preliminary data.</text>
</comment>
<reference evidence="3 4" key="1">
    <citation type="journal article" date="2019" name="Nat. Ecol. Evol.">
        <title>Megaphylogeny resolves global patterns of mushroom evolution.</title>
        <authorList>
            <person name="Varga T."/>
            <person name="Krizsan K."/>
            <person name="Foldi C."/>
            <person name="Dima B."/>
            <person name="Sanchez-Garcia M."/>
            <person name="Sanchez-Ramirez S."/>
            <person name="Szollosi G.J."/>
            <person name="Szarkandi J.G."/>
            <person name="Papp V."/>
            <person name="Albert L."/>
            <person name="Andreopoulos W."/>
            <person name="Angelini C."/>
            <person name="Antonin V."/>
            <person name="Barry K.W."/>
            <person name="Bougher N.L."/>
            <person name="Buchanan P."/>
            <person name="Buyck B."/>
            <person name="Bense V."/>
            <person name="Catcheside P."/>
            <person name="Chovatia M."/>
            <person name="Cooper J."/>
            <person name="Damon W."/>
            <person name="Desjardin D."/>
            <person name="Finy P."/>
            <person name="Geml J."/>
            <person name="Haridas S."/>
            <person name="Hughes K."/>
            <person name="Justo A."/>
            <person name="Karasinski D."/>
            <person name="Kautmanova I."/>
            <person name="Kiss B."/>
            <person name="Kocsube S."/>
            <person name="Kotiranta H."/>
            <person name="LaButti K.M."/>
            <person name="Lechner B.E."/>
            <person name="Liimatainen K."/>
            <person name="Lipzen A."/>
            <person name="Lukacs Z."/>
            <person name="Mihaltcheva S."/>
            <person name="Morgado L.N."/>
            <person name="Niskanen T."/>
            <person name="Noordeloos M.E."/>
            <person name="Ohm R.A."/>
            <person name="Ortiz-Santana B."/>
            <person name="Ovrebo C."/>
            <person name="Racz N."/>
            <person name="Riley R."/>
            <person name="Savchenko A."/>
            <person name="Shiryaev A."/>
            <person name="Soop K."/>
            <person name="Spirin V."/>
            <person name="Szebenyi C."/>
            <person name="Tomsovsky M."/>
            <person name="Tulloss R.E."/>
            <person name="Uehling J."/>
            <person name="Grigoriev I.V."/>
            <person name="Vagvolgyi C."/>
            <person name="Papp T."/>
            <person name="Martin F.M."/>
            <person name="Miettinen O."/>
            <person name="Hibbett D.S."/>
            <person name="Nagy L.G."/>
        </authorList>
    </citation>
    <scope>NUCLEOTIDE SEQUENCE [LARGE SCALE GENOMIC DNA]</scope>
    <source>
        <strain evidence="3 4">FP101781</strain>
    </source>
</reference>
<accession>A0A4Y7T332</accession>
<dbReference type="OrthoDB" id="2496395at2759"/>
<feature type="compositionally biased region" description="Low complexity" evidence="1">
    <location>
        <begin position="444"/>
        <end position="458"/>
    </location>
</feature>